<accession>A0A1C3JLT9</accession>
<reference evidence="2 5" key="1">
    <citation type="submission" date="2016-06" db="EMBL/GenBank/DDBJ databases">
        <authorList>
            <person name="Kjaerup R.B."/>
            <person name="Dalgaard T.S."/>
            <person name="Juul-Madsen H.R."/>
        </authorList>
    </citation>
    <scope>NUCLEOTIDE SEQUENCE [LARGE SCALE GENOMIC DNA]</scope>
    <source>
        <strain evidence="2 5">CECT 5115</strain>
    </source>
</reference>
<evidence type="ECO:0000313" key="2">
    <source>
        <dbReference type="EMBL" id="SBT16182.1"/>
    </source>
</evidence>
<name>A0A1C3JLT9_9GAMM</name>
<dbReference type="InterPro" id="IPR011051">
    <property type="entry name" value="RmlC_Cupin_sf"/>
</dbReference>
<dbReference type="Proteomes" id="UP000092840">
    <property type="component" value="Unassembled WGS sequence"/>
</dbReference>
<dbReference type="SUPFAM" id="SSF51182">
    <property type="entry name" value="RmlC-like cupins"/>
    <property type="match status" value="1"/>
</dbReference>
<feature type="domain" description="ChrR-like cupin" evidence="1">
    <location>
        <begin position="10"/>
        <end position="110"/>
    </location>
</feature>
<dbReference type="RefSeq" id="WP_067030643.1">
    <property type="nucleotide sequence ID" value="NZ_FLRA01000002.1"/>
</dbReference>
<dbReference type="AlphaFoldDB" id="A0A1C3JLT9"/>
<dbReference type="Pfam" id="PF12973">
    <property type="entry name" value="Cupin_7"/>
    <property type="match status" value="1"/>
</dbReference>
<evidence type="ECO:0000313" key="5">
    <source>
        <dbReference type="Proteomes" id="UP000092871"/>
    </source>
</evidence>
<dbReference type="EMBL" id="FLRA01000002">
    <property type="protein sequence ID" value="SBT16182.1"/>
    <property type="molecule type" value="Genomic_DNA"/>
</dbReference>
<dbReference type="Proteomes" id="UP000092871">
    <property type="component" value="Unassembled WGS sequence"/>
</dbReference>
<protein>
    <submittedName>
        <fullName evidence="2">ChrR Cupin-like domain protein</fullName>
    </submittedName>
</protein>
<gene>
    <name evidence="2" type="ORF">MGA5115_00262</name>
    <name evidence="3" type="ORF">MGA5116_01823</name>
</gene>
<dbReference type="OrthoDB" id="9801227at2"/>
<dbReference type="Gene3D" id="2.60.120.10">
    <property type="entry name" value="Jelly Rolls"/>
    <property type="match status" value="1"/>
</dbReference>
<proteinExistence type="predicted"/>
<organism evidence="2 5">
    <name type="scientific">Marinomonas gallaica</name>
    <dbReference type="NCBI Taxonomy" id="1806667"/>
    <lineage>
        <taxon>Bacteria</taxon>
        <taxon>Pseudomonadati</taxon>
        <taxon>Pseudomonadota</taxon>
        <taxon>Gammaproteobacteria</taxon>
        <taxon>Oceanospirillales</taxon>
        <taxon>Oceanospirillaceae</taxon>
        <taxon>Marinomonas</taxon>
    </lineage>
</organism>
<dbReference type="InterPro" id="IPR014710">
    <property type="entry name" value="RmlC-like_jellyroll"/>
</dbReference>
<dbReference type="InterPro" id="IPR025979">
    <property type="entry name" value="ChrR-like_cupin_dom"/>
</dbReference>
<dbReference type="EMBL" id="FLRB01000012">
    <property type="protein sequence ID" value="SBT21230.1"/>
    <property type="molecule type" value="Genomic_DNA"/>
</dbReference>
<reference evidence="3 4" key="2">
    <citation type="submission" date="2016-06" db="EMBL/GenBank/DDBJ databases">
        <authorList>
            <person name="Rodrigo-Torres L."/>
            <person name="Arahal D.R."/>
        </authorList>
    </citation>
    <scope>NUCLEOTIDE SEQUENCE [LARGE SCALE GENOMIC DNA]</scope>
    <source>
        <strain evidence="3 4">CECT 5116</strain>
    </source>
</reference>
<evidence type="ECO:0000313" key="4">
    <source>
        <dbReference type="Proteomes" id="UP000092840"/>
    </source>
</evidence>
<evidence type="ECO:0000259" key="1">
    <source>
        <dbReference type="Pfam" id="PF12973"/>
    </source>
</evidence>
<sequence length="213" mass="24147">MLNMDFTVPVLMKIDDLEWRSSPMPGVERKPLAREDAERGHATSIVRYAPGSVFRAHPHPLGEEILVLDGVFCDETGHYPAGTYFRNPPGSSHAPFSSEGCTLFVKLHQFSPLDNKQVVISSDTLKCLKYTQPYCLHEYQNERVYLLYAREGDDMSALFPDMVNGVEILVVDGLMSYEGDDLPALSWFRVPYVDFEQLVVSRDSLLWIKSGHF</sequence>
<dbReference type="CDD" id="cd20303">
    <property type="entry name" value="cupin_ChrR_1"/>
    <property type="match status" value="1"/>
</dbReference>
<keyword evidence="4" id="KW-1185">Reference proteome</keyword>
<evidence type="ECO:0000313" key="3">
    <source>
        <dbReference type="EMBL" id="SBT21230.1"/>
    </source>
</evidence>